<dbReference type="GO" id="GO:0046872">
    <property type="term" value="F:metal ion binding"/>
    <property type="evidence" value="ECO:0007669"/>
    <property type="project" value="UniProtKB-KW"/>
</dbReference>
<dbReference type="InterPro" id="IPR050138">
    <property type="entry name" value="DHOase/Allantoinase_Hydrolase"/>
</dbReference>
<feature type="domain" description="Amidohydrolase-related" evidence="7">
    <location>
        <begin position="48"/>
        <end position="394"/>
    </location>
</feature>
<sequence>MNLLIKNVNVIDESNNFFGDVYIENGLIKELGKDLNKKCEFVDGKGLILMPAFIDTHAHFRDPGFTYKEDIESASKASVRGGYTSVTLMPNTKPVCSSLEVFKYVLNKNKEVGLVDVYQTVSITRDLEGNDINHLKDFVNNKDLKAITDDGKGVSDSKVMMDAMKFAKDNDWIVMSHAESAEFSKIDMRLAENMMTWRDISLAKFVGCKLHMAHVSTKEAMKYIIDGKCEGAKITCEVTPHHIALDSTVSNYRVNPPIREKEDVDFIIKAISHGDVDCIGTDHAPHTDEEKEKGAPGMTGIEIAFPICYTKLVKAGHINLNKLSKIMSSNAGKLLNINKGKIQPGFNGDVVLVDINKKFKIDRKNLISKSKNTPFHDMELYGDVVLTIKNGKIVYKGEF</sequence>
<dbReference type="PROSITE" id="PS00483">
    <property type="entry name" value="DIHYDROOROTASE_2"/>
    <property type="match status" value="1"/>
</dbReference>
<reference evidence="8 9" key="1">
    <citation type="submission" date="2019-10" db="EMBL/GenBank/DDBJ databases">
        <title>The Genome Sequence of Clostridium tarantellae Isolated from Fish Brain.</title>
        <authorList>
            <person name="Bano L."/>
            <person name="Kiel M."/>
            <person name="Sales G."/>
            <person name="Doxey A.C."/>
            <person name="Mansfield M.J."/>
            <person name="Schiavone M."/>
            <person name="Rossetto O."/>
            <person name="Pirazzini M."/>
            <person name="Dobrindt U."/>
            <person name="Montecucco C."/>
        </authorList>
    </citation>
    <scope>NUCLEOTIDE SEQUENCE [LARGE SCALE GENOMIC DNA]</scope>
    <source>
        <strain evidence="8 9">DSM 3997</strain>
    </source>
</reference>
<keyword evidence="9" id="KW-1185">Reference proteome</keyword>
<dbReference type="SUPFAM" id="SSF51338">
    <property type="entry name" value="Composite domain of metallo-dependent hydrolases"/>
    <property type="match status" value="1"/>
</dbReference>
<keyword evidence="4" id="KW-0479">Metal-binding</keyword>
<evidence type="ECO:0000256" key="1">
    <source>
        <dbReference type="ARBA" id="ARBA00001947"/>
    </source>
</evidence>
<comment type="cofactor">
    <cofactor evidence="1">
        <name>Zn(2+)</name>
        <dbReference type="ChEBI" id="CHEBI:29105"/>
    </cofactor>
</comment>
<dbReference type="CDD" id="cd01317">
    <property type="entry name" value="DHOase_IIa"/>
    <property type="match status" value="1"/>
</dbReference>
<dbReference type="InterPro" id="IPR002195">
    <property type="entry name" value="Dihydroorotase_CS"/>
</dbReference>
<dbReference type="EMBL" id="WHJC01000212">
    <property type="protein sequence ID" value="MPQ44425.1"/>
    <property type="molecule type" value="Genomic_DNA"/>
</dbReference>
<gene>
    <name evidence="8" type="ORF">GBZ86_11720</name>
</gene>
<dbReference type="GO" id="GO:0004151">
    <property type="term" value="F:dihydroorotase activity"/>
    <property type="evidence" value="ECO:0007669"/>
    <property type="project" value="InterPro"/>
</dbReference>
<evidence type="ECO:0000256" key="4">
    <source>
        <dbReference type="ARBA" id="ARBA00022723"/>
    </source>
</evidence>
<dbReference type="InterPro" id="IPR004722">
    <property type="entry name" value="DHOase"/>
</dbReference>
<evidence type="ECO:0000313" key="9">
    <source>
        <dbReference type="Proteomes" id="UP000430345"/>
    </source>
</evidence>
<dbReference type="SUPFAM" id="SSF51556">
    <property type="entry name" value="Metallo-dependent hydrolases"/>
    <property type="match status" value="1"/>
</dbReference>
<evidence type="ECO:0000256" key="6">
    <source>
        <dbReference type="ARBA" id="ARBA00022975"/>
    </source>
</evidence>
<dbReference type="RefSeq" id="WP_152890885.1">
    <property type="nucleotide sequence ID" value="NZ_WHJC01000212.1"/>
</dbReference>
<dbReference type="Gene3D" id="3.20.20.140">
    <property type="entry name" value="Metal-dependent hydrolases"/>
    <property type="match status" value="1"/>
</dbReference>
<comment type="similarity">
    <text evidence="3">Belongs to the metallo-dependent hydrolases superfamily. DHOase family. Class I DHOase subfamily.</text>
</comment>
<comment type="caution">
    <text evidence="8">The sequence shown here is derived from an EMBL/GenBank/DDBJ whole genome shotgun (WGS) entry which is preliminary data.</text>
</comment>
<dbReference type="GO" id="GO:0004038">
    <property type="term" value="F:allantoinase activity"/>
    <property type="evidence" value="ECO:0007669"/>
    <property type="project" value="TreeGrafter"/>
</dbReference>
<dbReference type="PANTHER" id="PTHR43668:SF2">
    <property type="entry name" value="ALLANTOINASE"/>
    <property type="match status" value="1"/>
</dbReference>
<dbReference type="Proteomes" id="UP000430345">
    <property type="component" value="Unassembled WGS sequence"/>
</dbReference>
<dbReference type="AlphaFoldDB" id="A0A6I1MLW6"/>
<dbReference type="GO" id="GO:0006145">
    <property type="term" value="P:purine nucleobase catabolic process"/>
    <property type="evidence" value="ECO:0007669"/>
    <property type="project" value="TreeGrafter"/>
</dbReference>
<comment type="function">
    <text evidence="2">Catalyzes the reversible cyclization of carbamoyl aspartate to dihydroorotate.</text>
</comment>
<dbReference type="OrthoDB" id="9765462at2"/>
<evidence type="ECO:0000259" key="7">
    <source>
        <dbReference type="Pfam" id="PF01979"/>
    </source>
</evidence>
<dbReference type="InterPro" id="IPR011059">
    <property type="entry name" value="Metal-dep_hydrolase_composite"/>
</dbReference>
<dbReference type="GO" id="GO:0006221">
    <property type="term" value="P:pyrimidine nucleotide biosynthetic process"/>
    <property type="evidence" value="ECO:0007669"/>
    <property type="project" value="UniProtKB-KW"/>
</dbReference>
<evidence type="ECO:0000313" key="8">
    <source>
        <dbReference type="EMBL" id="MPQ44425.1"/>
    </source>
</evidence>
<name>A0A6I1MLW6_9CLOT</name>
<proteinExistence type="inferred from homology"/>
<dbReference type="PANTHER" id="PTHR43668">
    <property type="entry name" value="ALLANTOINASE"/>
    <property type="match status" value="1"/>
</dbReference>
<protein>
    <submittedName>
        <fullName evidence="8">Amidohydrolase family protein</fullName>
    </submittedName>
</protein>
<dbReference type="GO" id="GO:0005737">
    <property type="term" value="C:cytoplasm"/>
    <property type="evidence" value="ECO:0007669"/>
    <property type="project" value="TreeGrafter"/>
</dbReference>
<dbReference type="InterPro" id="IPR006680">
    <property type="entry name" value="Amidohydro-rel"/>
</dbReference>
<dbReference type="Pfam" id="PF01979">
    <property type="entry name" value="Amidohydro_1"/>
    <property type="match status" value="1"/>
</dbReference>
<keyword evidence="5 8" id="KW-0378">Hydrolase</keyword>
<accession>A0A6I1MLW6</accession>
<dbReference type="InterPro" id="IPR032466">
    <property type="entry name" value="Metal_Hydrolase"/>
</dbReference>
<dbReference type="NCBIfam" id="TIGR00857">
    <property type="entry name" value="pyrC_multi"/>
    <property type="match status" value="1"/>
</dbReference>
<evidence type="ECO:0000256" key="2">
    <source>
        <dbReference type="ARBA" id="ARBA00002368"/>
    </source>
</evidence>
<evidence type="ECO:0000256" key="3">
    <source>
        <dbReference type="ARBA" id="ARBA00010286"/>
    </source>
</evidence>
<organism evidence="8 9">
    <name type="scientific">Clostridium tarantellae</name>
    <dbReference type="NCBI Taxonomy" id="39493"/>
    <lineage>
        <taxon>Bacteria</taxon>
        <taxon>Bacillati</taxon>
        <taxon>Bacillota</taxon>
        <taxon>Clostridia</taxon>
        <taxon>Eubacteriales</taxon>
        <taxon>Clostridiaceae</taxon>
        <taxon>Clostridium</taxon>
    </lineage>
</organism>
<keyword evidence="6" id="KW-0665">Pyrimidine biosynthesis</keyword>
<evidence type="ECO:0000256" key="5">
    <source>
        <dbReference type="ARBA" id="ARBA00022801"/>
    </source>
</evidence>